<dbReference type="RefSeq" id="WP_275650282.1">
    <property type="nucleotide sequence ID" value="NZ_JARFVA010000005.1"/>
</dbReference>
<comment type="similarity">
    <text evidence="1">Belongs to the transferase hexapeptide repeat family.</text>
</comment>
<dbReference type="InterPro" id="IPR001451">
    <property type="entry name" value="Hexapep"/>
</dbReference>
<evidence type="ECO:0000313" key="5">
    <source>
        <dbReference type="EMBL" id="MDF0708335.1"/>
    </source>
</evidence>
<gene>
    <name evidence="5" type="ORF">PY091_14005</name>
</gene>
<dbReference type="InterPro" id="IPR018357">
    <property type="entry name" value="Hexapep_transf_CS"/>
</dbReference>
<keyword evidence="2" id="KW-0808">Transferase</keyword>
<dbReference type="Proteomes" id="UP001217083">
    <property type="component" value="Unassembled WGS sequence"/>
</dbReference>
<dbReference type="SUPFAM" id="SSF51161">
    <property type="entry name" value="Trimeric LpxA-like enzymes"/>
    <property type="match status" value="1"/>
</dbReference>
<evidence type="ECO:0000256" key="4">
    <source>
        <dbReference type="ARBA" id="ARBA00023315"/>
    </source>
</evidence>
<evidence type="ECO:0000313" key="6">
    <source>
        <dbReference type="Proteomes" id="UP001217083"/>
    </source>
</evidence>
<dbReference type="CDD" id="cd04647">
    <property type="entry name" value="LbH_MAT_like"/>
    <property type="match status" value="1"/>
</dbReference>
<organism evidence="5 6">
    <name type="scientific">Flagellimonas okinawensis</name>
    <dbReference type="NCBI Taxonomy" id="3031324"/>
    <lineage>
        <taxon>Bacteria</taxon>
        <taxon>Pseudomonadati</taxon>
        <taxon>Bacteroidota</taxon>
        <taxon>Flavobacteriia</taxon>
        <taxon>Flavobacteriales</taxon>
        <taxon>Flavobacteriaceae</taxon>
        <taxon>Flagellimonas</taxon>
    </lineage>
</organism>
<dbReference type="EMBL" id="JARFVA010000005">
    <property type="protein sequence ID" value="MDF0708335.1"/>
    <property type="molecule type" value="Genomic_DNA"/>
</dbReference>
<dbReference type="Pfam" id="PF00132">
    <property type="entry name" value="Hexapep"/>
    <property type="match status" value="1"/>
</dbReference>
<name>A0ABT5XRA4_9FLAO</name>
<keyword evidence="4 5" id="KW-0012">Acyltransferase</keyword>
<proteinExistence type="inferred from homology"/>
<dbReference type="PROSITE" id="PS00101">
    <property type="entry name" value="HEXAPEP_TRANSFERASES"/>
    <property type="match status" value="1"/>
</dbReference>
<evidence type="ECO:0000256" key="2">
    <source>
        <dbReference type="ARBA" id="ARBA00022679"/>
    </source>
</evidence>
<comment type="caution">
    <text evidence="5">The sequence shown here is derived from an EMBL/GenBank/DDBJ whole genome shotgun (WGS) entry which is preliminary data.</text>
</comment>
<accession>A0ABT5XRA4</accession>
<sequence length="179" mass="20481">MKKLLQKLKAYYHWYTKSNIEYARHLGVEIGENCRIYIRDFGSEPWLIKIGKKVTVTHGVRFINHDGSTWLISDEKGRRQLFRRIEIGNNVFIGMNSIILPGIHIGDNVIIAAGSVVTKSIPSGYIVGGNPAKIIMDFDSYEKKVLESYVSNQELDFSKDYKNRVLEIVDESFKADLKP</sequence>
<keyword evidence="6" id="KW-1185">Reference proteome</keyword>
<dbReference type="InterPro" id="IPR011004">
    <property type="entry name" value="Trimer_LpxA-like_sf"/>
</dbReference>
<dbReference type="PANTHER" id="PTHR43300:SF11">
    <property type="entry name" value="ACETYLTRANSFERASE RV3034C-RELATED"/>
    <property type="match status" value="1"/>
</dbReference>
<dbReference type="Gene3D" id="2.160.10.10">
    <property type="entry name" value="Hexapeptide repeat proteins"/>
    <property type="match status" value="1"/>
</dbReference>
<dbReference type="InterPro" id="IPR050179">
    <property type="entry name" value="Trans_hexapeptide_repeat"/>
</dbReference>
<dbReference type="GO" id="GO:0016746">
    <property type="term" value="F:acyltransferase activity"/>
    <property type="evidence" value="ECO:0007669"/>
    <property type="project" value="UniProtKB-KW"/>
</dbReference>
<evidence type="ECO:0000256" key="1">
    <source>
        <dbReference type="ARBA" id="ARBA00007274"/>
    </source>
</evidence>
<dbReference type="PANTHER" id="PTHR43300">
    <property type="entry name" value="ACETYLTRANSFERASE"/>
    <property type="match status" value="1"/>
</dbReference>
<reference evidence="5 6" key="1">
    <citation type="submission" date="2023-03" db="EMBL/GenBank/DDBJ databases">
        <title>Muricauda XX sp. nov. and Muricauda XXX sp. nov., two novel species isolated from Okinawa Trough.</title>
        <authorList>
            <person name="Cao W."/>
            <person name="Deng X."/>
        </authorList>
    </citation>
    <scope>NUCLEOTIDE SEQUENCE [LARGE SCALE GENOMIC DNA]</scope>
    <source>
        <strain evidence="5 6">81s02</strain>
    </source>
</reference>
<protein>
    <submittedName>
        <fullName evidence="5">Acyltransferase</fullName>
    </submittedName>
</protein>
<evidence type="ECO:0000256" key="3">
    <source>
        <dbReference type="ARBA" id="ARBA00022737"/>
    </source>
</evidence>
<keyword evidence="3" id="KW-0677">Repeat</keyword>